<feature type="transmembrane region" description="Helical" evidence="2">
    <location>
        <begin position="439"/>
        <end position="462"/>
    </location>
</feature>
<evidence type="ECO:0000256" key="1">
    <source>
        <dbReference type="SAM" id="Coils"/>
    </source>
</evidence>
<evidence type="ECO:0000313" key="4">
    <source>
        <dbReference type="Proteomes" id="UP000273977"/>
    </source>
</evidence>
<dbReference type="OrthoDB" id="9764596at2"/>
<name>A0A3N4GV05_9LACT</name>
<dbReference type="GO" id="GO:0005886">
    <property type="term" value="C:plasma membrane"/>
    <property type="evidence" value="ECO:0007669"/>
    <property type="project" value="TreeGrafter"/>
</dbReference>
<dbReference type="EMBL" id="RKMG01000004">
    <property type="protein sequence ID" value="RPA62440.1"/>
    <property type="molecule type" value="Genomic_DNA"/>
</dbReference>
<gene>
    <name evidence="3" type="ORF">EF384_02145</name>
</gene>
<feature type="transmembrane region" description="Helical" evidence="2">
    <location>
        <begin position="197"/>
        <end position="216"/>
    </location>
</feature>
<keyword evidence="1" id="KW-0175">Coiled coil</keyword>
<dbReference type="AlphaFoldDB" id="A0A3N4GV05"/>
<dbReference type="GO" id="GO:0008643">
    <property type="term" value="P:carbohydrate transport"/>
    <property type="evidence" value="ECO:0007669"/>
    <property type="project" value="InterPro"/>
</dbReference>
<feature type="transmembrane region" description="Helical" evidence="2">
    <location>
        <begin position="320"/>
        <end position="339"/>
    </location>
</feature>
<dbReference type="InterPro" id="IPR039672">
    <property type="entry name" value="MFS_2"/>
</dbReference>
<proteinExistence type="predicted"/>
<feature type="transmembrane region" description="Helical" evidence="2">
    <location>
        <begin position="36"/>
        <end position="59"/>
    </location>
</feature>
<evidence type="ECO:0000256" key="2">
    <source>
        <dbReference type="SAM" id="Phobius"/>
    </source>
</evidence>
<feature type="coiled-coil region" evidence="1">
    <location>
        <begin position="472"/>
        <end position="499"/>
    </location>
</feature>
<keyword evidence="2" id="KW-0812">Transmembrane</keyword>
<dbReference type="Proteomes" id="UP000273977">
    <property type="component" value="Unassembled WGS sequence"/>
</dbReference>
<sequence>MANMQENQVVNHKDKYHRAKLWQIGLFSLNNAATNLYLFGFGFVSFYSTGLLGLTALIISQLLGYIRIFDGFIDPGLGALIDKFDSKFGKYRPLIVIGNIITAISFIILFQTHLVSDGWKFPVLILALIVHKIGYSLQASVTKAGQAALTSDPKQRPIFSMFDGIFTALIFTGGQYFVTNFIYPKFNEYSSAFFAEFIPMIIVTSAVLTVLAVIGISAKDRIEYFGIGENNAEIKLRDYWPIIKNNRPLQTLAMAGAFVKLNTQLFSDQVTQMLIFGILFGSYQLSGQISLIMVVPNILISMAASAVARNKGLKWSYVTWLKIGTAFLVALGFLVWQAQPGMLDFGNLTFYSVSFVIAYMCGRQFSTSPSGLILTMAADVCDYETSESGHYVSGMMGTIFSLTDSIASSLAPMSIGWVLAAFGYGAAYPDETTALTPELRWVALIILVLIPLTANILALTFMKFYTLDRETMENIQTKLSEMRDAKDAKEAELIAATEEI</sequence>
<keyword evidence="4" id="KW-1185">Reference proteome</keyword>
<organism evidence="3 4">
    <name type="scientific">Aerococcus agrisoli</name>
    <dbReference type="NCBI Taxonomy" id="2487350"/>
    <lineage>
        <taxon>Bacteria</taxon>
        <taxon>Bacillati</taxon>
        <taxon>Bacillota</taxon>
        <taxon>Bacilli</taxon>
        <taxon>Lactobacillales</taxon>
        <taxon>Aerococcaceae</taxon>
        <taxon>Aerococcus</taxon>
    </lineage>
</organism>
<protein>
    <submittedName>
        <fullName evidence="3">Glucuronide permease</fullName>
    </submittedName>
</protein>
<keyword evidence="2" id="KW-1133">Transmembrane helix</keyword>
<accession>A0A3N4GV05</accession>
<dbReference type="Pfam" id="PF13347">
    <property type="entry name" value="MFS_2"/>
    <property type="match status" value="1"/>
</dbReference>
<feature type="transmembrane region" description="Helical" evidence="2">
    <location>
        <begin position="93"/>
        <end position="113"/>
    </location>
</feature>
<dbReference type="SUPFAM" id="SSF103473">
    <property type="entry name" value="MFS general substrate transporter"/>
    <property type="match status" value="1"/>
</dbReference>
<feature type="transmembrane region" description="Helical" evidence="2">
    <location>
        <begin position="158"/>
        <end position="177"/>
    </location>
</feature>
<comment type="caution">
    <text evidence="3">The sequence shown here is derived from an EMBL/GenBank/DDBJ whole genome shotgun (WGS) entry which is preliminary data.</text>
</comment>
<dbReference type="PANTHER" id="PTHR11328">
    <property type="entry name" value="MAJOR FACILITATOR SUPERFAMILY DOMAIN-CONTAINING PROTEIN"/>
    <property type="match status" value="1"/>
</dbReference>
<dbReference type="GO" id="GO:0015293">
    <property type="term" value="F:symporter activity"/>
    <property type="evidence" value="ECO:0007669"/>
    <property type="project" value="InterPro"/>
</dbReference>
<evidence type="ECO:0000313" key="3">
    <source>
        <dbReference type="EMBL" id="RPA62440.1"/>
    </source>
</evidence>
<feature type="transmembrane region" description="Helical" evidence="2">
    <location>
        <begin position="405"/>
        <end position="427"/>
    </location>
</feature>
<dbReference type="RefSeq" id="WP_123779345.1">
    <property type="nucleotide sequence ID" value="NZ_RKMG01000004.1"/>
</dbReference>
<keyword evidence="2" id="KW-0472">Membrane</keyword>
<feature type="transmembrane region" description="Helical" evidence="2">
    <location>
        <begin position="345"/>
        <end position="362"/>
    </location>
</feature>
<reference evidence="3 4" key="1">
    <citation type="submission" date="2018-11" db="EMBL/GenBank/DDBJ databases">
        <title>Aerococcus sp. SJQ22, whole genome shotgun sequence.</title>
        <authorList>
            <person name="Sun L."/>
            <person name="Gao X."/>
            <person name="Chen W."/>
            <person name="Huang K."/>
        </authorList>
    </citation>
    <scope>NUCLEOTIDE SEQUENCE [LARGE SCALE GENOMIC DNA]</scope>
    <source>
        <strain evidence="3 4">SJQ22</strain>
    </source>
</reference>
<dbReference type="PANTHER" id="PTHR11328:SF28">
    <property type="entry name" value="MAJOR FACILITATOR SUPERFAMILY DOMAIN-CONTAINING PROTEIN 12"/>
    <property type="match status" value="1"/>
</dbReference>
<dbReference type="InterPro" id="IPR036259">
    <property type="entry name" value="MFS_trans_sf"/>
</dbReference>